<reference evidence="8 9" key="1">
    <citation type="submission" date="2018-06" db="EMBL/GenBank/DDBJ databases">
        <authorList>
            <consortium name="Pathogen Informatics"/>
            <person name="Doyle S."/>
        </authorList>
    </citation>
    <scope>NUCLEOTIDE SEQUENCE [LARGE SCALE GENOMIC DNA]</scope>
    <source>
        <strain evidence="8 9">NCTC10719</strain>
    </source>
</reference>
<feature type="binding site" evidence="4">
    <location>
        <position position="284"/>
    </location>
    <ligand>
        <name>(S)-malate</name>
        <dbReference type="ChEBI" id="CHEBI:15589"/>
    </ligand>
</feature>
<dbReference type="InterPro" id="IPR046346">
    <property type="entry name" value="Aminoacid_DH-like_N_sf"/>
</dbReference>
<feature type="domain" description="Malic enzyme NAD-binding" evidence="6">
    <location>
        <begin position="159"/>
        <end position="380"/>
    </location>
</feature>
<dbReference type="GO" id="GO:0004473">
    <property type="term" value="F:malate dehydrogenase (decarboxylating) (NADP+) activity"/>
    <property type="evidence" value="ECO:0007669"/>
    <property type="project" value="UniProtKB-EC"/>
</dbReference>
<dbReference type="Proteomes" id="UP000249986">
    <property type="component" value="Unassembled WGS sequence"/>
</dbReference>
<dbReference type="RefSeq" id="WP_111926946.1">
    <property type="nucleotide sequence ID" value="NZ_JBPXQW010000001.1"/>
</dbReference>
<protein>
    <submittedName>
        <fullName evidence="8">Malate oxidoreductase</fullName>
        <ecNumber evidence="8">1.1.1.40</ecNumber>
    </submittedName>
</protein>
<dbReference type="SUPFAM" id="SSF51735">
    <property type="entry name" value="NAD(P)-binding Rossmann-fold domains"/>
    <property type="match status" value="1"/>
</dbReference>
<dbReference type="InterPro" id="IPR036291">
    <property type="entry name" value="NAD(P)-bd_dom_sf"/>
</dbReference>
<feature type="domain" description="Malic enzyme N-terminal" evidence="7">
    <location>
        <begin position="14"/>
        <end position="147"/>
    </location>
</feature>
<proteinExistence type="inferred from homology"/>
<feature type="binding site" evidence="4">
    <location>
        <position position="314"/>
    </location>
    <ligand>
        <name>(S)-malate</name>
        <dbReference type="ChEBI" id="CHEBI:15589"/>
    </ligand>
</feature>
<dbReference type="SUPFAM" id="SSF53223">
    <property type="entry name" value="Aminoacid dehydrogenase-like, N-terminal domain"/>
    <property type="match status" value="1"/>
</dbReference>
<dbReference type="CDD" id="cd05311">
    <property type="entry name" value="NAD_bind_2_malic_enz"/>
    <property type="match status" value="1"/>
</dbReference>
<dbReference type="SMART" id="SM01274">
    <property type="entry name" value="malic"/>
    <property type="match status" value="1"/>
</dbReference>
<organism evidence="8 9">
    <name type="scientific">Clostridium perfringens</name>
    <dbReference type="NCBI Taxonomy" id="1502"/>
    <lineage>
        <taxon>Bacteria</taxon>
        <taxon>Bacillati</taxon>
        <taxon>Bacillota</taxon>
        <taxon>Clostridia</taxon>
        <taxon>Eubacteriales</taxon>
        <taxon>Clostridiaceae</taxon>
        <taxon>Clostridium</taxon>
    </lineage>
</organism>
<evidence type="ECO:0000256" key="4">
    <source>
        <dbReference type="PIRSR" id="PIRSR000106-2"/>
    </source>
</evidence>
<comment type="similarity">
    <text evidence="1">Belongs to the malic enzymes family.</text>
</comment>
<evidence type="ECO:0000313" key="8">
    <source>
        <dbReference type="EMBL" id="SQB60920.1"/>
    </source>
</evidence>
<gene>
    <name evidence="8" type="primary">maeB</name>
    <name evidence="8" type="ORF">NCTC10719_02586</name>
</gene>
<feature type="active site" description="Proton acceptor" evidence="3">
    <location>
        <position position="90"/>
    </location>
</feature>
<keyword evidence="5" id="KW-0479">Metal-binding</keyword>
<evidence type="ECO:0000256" key="1">
    <source>
        <dbReference type="ARBA" id="ARBA00008785"/>
    </source>
</evidence>
<comment type="cofactor">
    <cofactor evidence="5">
        <name>Mg(2+)</name>
        <dbReference type="ChEBI" id="CHEBI:18420"/>
    </cofactor>
    <cofactor evidence="5">
        <name>Mn(2+)</name>
        <dbReference type="ChEBI" id="CHEBI:29035"/>
    </cofactor>
    <text evidence="5">Divalent metal cations. Prefers magnesium or manganese.</text>
</comment>
<dbReference type="InterPro" id="IPR045213">
    <property type="entry name" value="Malic_NAD-bd_bact_type"/>
</dbReference>
<dbReference type="PANTHER" id="PTHR43237:SF4">
    <property type="entry name" value="NADP-DEPENDENT MALIC ENZYME"/>
    <property type="match status" value="1"/>
</dbReference>
<evidence type="ECO:0000256" key="5">
    <source>
        <dbReference type="PIRSR" id="PIRSR000106-3"/>
    </source>
</evidence>
<dbReference type="InterPro" id="IPR012302">
    <property type="entry name" value="Malic_NAD-bd"/>
</dbReference>
<dbReference type="InterPro" id="IPR012301">
    <property type="entry name" value="Malic_N_dom"/>
</dbReference>
<dbReference type="GO" id="GO:0051287">
    <property type="term" value="F:NAD binding"/>
    <property type="evidence" value="ECO:0007669"/>
    <property type="project" value="InterPro"/>
</dbReference>
<feature type="binding site" evidence="5">
    <location>
        <position position="133"/>
    </location>
    <ligand>
        <name>a divalent metal cation</name>
        <dbReference type="ChEBI" id="CHEBI:60240"/>
    </ligand>
</feature>
<dbReference type="Gene3D" id="3.40.50.720">
    <property type="entry name" value="NAD(P)-binding Rossmann-like Domain"/>
    <property type="match status" value="1"/>
</dbReference>
<feature type="active site" description="Proton donor" evidence="3">
    <location>
        <position position="35"/>
    </location>
</feature>
<evidence type="ECO:0000313" key="9">
    <source>
        <dbReference type="Proteomes" id="UP000249986"/>
    </source>
</evidence>
<evidence type="ECO:0000256" key="3">
    <source>
        <dbReference type="PIRSR" id="PIRSR000106-1"/>
    </source>
</evidence>
<dbReference type="AlphaFoldDB" id="A0A2X3AFS1"/>
<sequence>MTKDELLKQRELAHGLISINPNFDINNREQLSQIYTPGVSTICKEVEHHPSMVKTLTSVGNSIAVITDGTAVLGLGNIGTLAGYPIVEAKALVYKDLAGVNAIPLCVDQIGCNELIKTIKNISPSFSGIHLEDIKAPECFYIEEELKKTLNIPVYHDDQHGTAIAVLGALYNGAKVVNKDFSKLKVLILGAGASGIATAKLLLKAGIEDIILVDKNGALVNGDETLNAPQKEMAKITNKEFKKGTLKEVIKGRDVFIGLSEGNLVTKEMVESMNEDPIIFALANPTPEIKPEIAKEAGTRVIATGGPSYPNQINNILVFPGLFKGLLEAKATDVTYDVMIAVGKKLASLVENPTAEKIIPGVFDGDIVKSVSETVVKNIEN</sequence>
<feature type="binding site" evidence="5">
    <location>
        <position position="158"/>
    </location>
    <ligand>
        <name>a divalent metal cation</name>
        <dbReference type="ChEBI" id="CHEBI:60240"/>
    </ligand>
</feature>
<dbReference type="PANTHER" id="PTHR43237">
    <property type="entry name" value="NADP-DEPENDENT MALIC ENZYME"/>
    <property type="match status" value="1"/>
</dbReference>
<evidence type="ECO:0000256" key="2">
    <source>
        <dbReference type="ARBA" id="ARBA00023002"/>
    </source>
</evidence>
<dbReference type="Pfam" id="PF03949">
    <property type="entry name" value="Malic_M"/>
    <property type="match status" value="1"/>
</dbReference>
<dbReference type="InterPro" id="IPR037062">
    <property type="entry name" value="Malic_N_dom_sf"/>
</dbReference>
<evidence type="ECO:0000259" key="6">
    <source>
        <dbReference type="SMART" id="SM00919"/>
    </source>
</evidence>
<dbReference type="InterPro" id="IPR001891">
    <property type="entry name" value="Malic_OxRdtase"/>
</dbReference>
<evidence type="ECO:0000259" key="7">
    <source>
        <dbReference type="SMART" id="SM01274"/>
    </source>
</evidence>
<name>A0A2X3AFS1_CLOPF</name>
<dbReference type="SMART" id="SM00919">
    <property type="entry name" value="Malic_M"/>
    <property type="match status" value="1"/>
</dbReference>
<keyword evidence="2 8" id="KW-0560">Oxidoreductase</keyword>
<dbReference type="EC" id="1.1.1.40" evidence="8"/>
<dbReference type="InterPro" id="IPR051674">
    <property type="entry name" value="Malate_Decarboxylase"/>
</dbReference>
<dbReference type="PIRSF" id="PIRSF000106">
    <property type="entry name" value="ME"/>
    <property type="match status" value="1"/>
</dbReference>
<dbReference type="Pfam" id="PF00390">
    <property type="entry name" value="malic"/>
    <property type="match status" value="1"/>
</dbReference>
<dbReference type="GO" id="GO:0046872">
    <property type="term" value="F:metal ion binding"/>
    <property type="evidence" value="ECO:0007669"/>
    <property type="project" value="UniProtKB-KW"/>
</dbReference>
<accession>A0A2X3AFS1</accession>
<dbReference type="EMBL" id="UAWG01000020">
    <property type="protein sequence ID" value="SQB60920.1"/>
    <property type="molecule type" value="Genomic_DNA"/>
</dbReference>
<feature type="binding site" evidence="5">
    <location>
        <position position="132"/>
    </location>
    <ligand>
        <name>a divalent metal cation</name>
        <dbReference type="ChEBI" id="CHEBI:60240"/>
    </ligand>
</feature>
<dbReference type="Gene3D" id="3.40.50.10380">
    <property type="entry name" value="Malic enzyme, N-terminal domain"/>
    <property type="match status" value="1"/>
</dbReference>